<name>K9AI56_9MICO</name>
<dbReference type="InterPro" id="IPR012000">
    <property type="entry name" value="Thiamin_PyroP_enz_cen_dom"/>
</dbReference>
<dbReference type="SUPFAM" id="SSF52518">
    <property type="entry name" value="Thiamin diphosphate-binding fold (THDP-binding)"/>
    <property type="match status" value="2"/>
</dbReference>
<dbReference type="AlphaFoldDB" id="K9AI56"/>
<evidence type="ECO:0000259" key="4">
    <source>
        <dbReference type="Pfam" id="PF00205"/>
    </source>
</evidence>
<dbReference type="GO" id="GO:0009099">
    <property type="term" value="P:L-valine biosynthetic process"/>
    <property type="evidence" value="ECO:0007669"/>
    <property type="project" value="TreeGrafter"/>
</dbReference>
<gene>
    <name evidence="7" type="ORF">C272_09864</name>
</gene>
<dbReference type="PROSITE" id="PS00187">
    <property type="entry name" value="TPP_ENZYMES"/>
    <property type="match status" value="1"/>
</dbReference>
<dbReference type="InterPro" id="IPR012001">
    <property type="entry name" value="Thiamin_PyroP_enz_TPP-bd_dom"/>
</dbReference>
<dbReference type="EMBL" id="AMSP01000007">
    <property type="protein sequence ID" value="EKU47008.1"/>
    <property type="molecule type" value="Genomic_DNA"/>
</dbReference>
<dbReference type="PANTHER" id="PTHR18968">
    <property type="entry name" value="THIAMINE PYROPHOSPHATE ENZYMES"/>
    <property type="match status" value="1"/>
</dbReference>
<dbReference type="InterPro" id="IPR029061">
    <property type="entry name" value="THDP-binding"/>
</dbReference>
<reference evidence="7 8" key="1">
    <citation type="submission" date="2012-09" db="EMBL/GenBank/DDBJ databases">
        <title>Genome Sequence of Brevibacterium casei S18.</title>
        <authorList>
            <person name="Sharma R."/>
            <person name="Singh A."/>
            <person name="Jangir P.K."/>
        </authorList>
    </citation>
    <scope>NUCLEOTIDE SEQUENCE [LARGE SCALE GENOMIC DNA]</scope>
    <source>
        <strain evidence="7 8">S18</strain>
    </source>
</reference>
<comment type="similarity">
    <text evidence="1 3">Belongs to the TPP enzyme family.</text>
</comment>
<dbReference type="Pfam" id="PF02775">
    <property type="entry name" value="TPP_enzyme_C"/>
    <property type="match status" value="1"/>
</dbReference>
<dbReference type="InterPro" id="IPR029035">
    <property type="entry name" value="DHS-like_NAD/FAD-binding_dom"/>
</dbReference>
<dbReference type="GO" id="GO:0005948">
    <property type="term" value="C:acetolactate synthase complex"/>
    <property type="evidence" value="ECO:0007669"/>
    <property type="project" value="TreeGrafter"/>
</dbReference>
<evidence type="ECO:0000313" key="8">
    <source>
        <dbReference type="Proteomes" id="UP000009879"/>
    </source>
</evidence>
<dbReference type="Pfam" id="PF00205">
    <property type="entry name" value="TPP_enzyme_M"/>
    <property type="match status" value="1"/>
</dbReference>
<evidence type="ECO:0000256" key="2">
    <source>
        <dbReference type="ARBA" id="ARBA00023052"/>
    </source>
</evidence>
<dbReference type="GO" id="GO:0030976">
    <property type="term" value="F:thiamine pyrophosphate binding"/>
    <property type="evidence" value="ECO:0007669"/>
    <property type="project" value="InterPro"/>
</dbReference>
<evidence type="ECO:0000256" key="3">
    <source>
        <dbReference type="RuleBase" id="RU362132"/>
    </source>
</evidence>
<dbReference type="RefSeq" id="WP_009378464.1">
    <property type="nucleotide sequence ID" value="NZ_AMSP01000007.1"/>
</dbReference>
<organism evidence="7 8">
    <name type="scientific">Brevibacterium casei S18</name>
    <dbReference type="NCBI Taxonomy" id="1229781"/>
    <lineage>
        <taxon>Bacteria</taxon>
        <taxon>Bacillati</taxon>
        <taxon>Actinomycetota</taxon>
        <taxon>Actinomycetes</taxon>
        <taxon>Micrococcales</taxon>
        <taxon>Brevibacteriaceae</taxon>
        <taxon>Brevibacterium</taxon>
    </lineage>
</organism>
<dbReference type="Gene3D" id="3.40.50.1220">
    <property type="entry name" value="TPP-binding domain"/>
    <property type="match status" value="1"/>
</dbReference>
<feature type="domain" description="Thiamine pyrophosphate enzyme TPP-binding" evidence="5">
    <location>
        <begin position="393"/>
        <end position="529"/>
    </location>
</feature>
<sequence length="543" mass="55620">MTELTGGGHLAKALAAEGVTRVFGIPGTHNLEVFAQLSAEGIDIVSPRHEQGAGYMADGAARTTGDVAVVVTTTGPAVLNALTALLQSFTDSVPVLLIGPGMPLTHPGRGNGLLHEVRNQALAIEAILGDSHRVTSVPEVSLAVGQALTVMRSGRPRPAFIEIPLDLIEASGPGVLHPSVTRPLPQVSVSAIESAAEALADSQRPLLIVGAGAHGAGEEVIDLAETLGAGIVLSSNAKGAVADDHPAVLGAIGFLPELPEILGQADAVVAIGTELAPSDFWPQPLPLPGTVVRIDIDEMQMLRNAVVTHPIVADAREATAALTAQAGRVREAGSTDAARSWRVRLRDEAIAAADREGAPWAPLCEGLNAFTALSESPVVIAADSTMACYYGVQTGWRARRGDRFLYPAGAGTLGYGLPAGIGAKIAAPESRVIAVEGDGGSMFTIAELSAAVQAQVSLTLVIVDNGGYGEIRNEMADRGDVPSGVVLTAPDFPALATAMGAHGVHVESAEELAAALAEAVERPGPTLIHLFEDSRAAADMLGP</sequence>
<proteinExistence type="inferred from homology"/>
<dbReference type="InterPro" id="IPR011766">
    <property type="entry name" value="TPP_enzyme_TPP-bd"/>
</dbReference>
<dbReference type="GO" id="GO:0003984">
    <property type="term" value="F:acetolactate synthase activity"/>
    <property type="evidence" value="ECO:0007669"/>
    <property type="project" value="TreeGrafter"/>
</dbReference>
<evidence type="ECO:0000259" key="6">
    <source>
        <dbReference type="Pfam" id="PF02776"/>
    </source>
</evidence>
<dbReference type="InterPro" id="IPR045229">
    <property type="entry name" value="TPP_enz"/>
</dbReference>
<dbReference type="PATRIC" id="fig|1229781.4.peg.1980"/>
<dbReference type="eggNOG" id="COG0028">
    <property type="taxonomic scope" value="Bacteria"/>
</dbReference>
<evidence type="ECO:0000256" key="1">
    <source>
        <dbReference type="ARBA" id="ARBA00007812"/>
    </source>
</evidence>
<dbReference type="Pfam" id="PF02776">
    <property type="entry name" value="TPP_enzyme_N"/>
    <property type="match status" value="1"/>
</dbReference>
<dbReference type="GO" id="GO:0009097">
    <property type="term" value="P:isoleucine biosynthetic process"/>
    <property type="evidence" value="ECO:0007669"/>
    <property type="project" value="TreeGrafter"/>
</dbReference>
<dbReference type="PANTHER" id="PTHR18968:SF167">
    <property type="entry name" value="ACETOLACTATE SYNTHASE LARGE SUBUNIT ILVB2-RELATED"/>
    <property type="match status" value="1"/>
</dbReference>
<dbReference type="Gene3D" id="3.40.50.970">
    <property type="match status" value="2"/>
</dbReference>
<dbReference type="OrthoDB" id="4494979at2"/>
<evidence type="ECO:0000313" key="7">
    <source>
        <dbReference type="EMBL" id="EKU47008.1"/>
    </source>
</evidence>
<dbReference type="Proteomes" id="UP000009879">
    <property type="component" value="Unassembled WGS sequence"/>
</dbReference>
<dbReference type="CDD" id="cd07035">
    <property type="entry name" value="TPP_PYR_POX_like"/>
    <property type="match status" value="1"/>
</dbReference>
<evidence type="ECO:0000259" key="5">
    <source>
        <dbReference type="Pfam" id="PF02775"/>
    </source>
</evidence>
<dbReference type="SUPFAM" id="SSF52467">
    <property type="entry name" value="DHS-like NAD/FAD-binding domain"/>
    <property type="match status" value="1"/>
</dbReference>
<feature type="domain" description="Thiamine pyrophosphate enzyme N-terminal TPP-binding" evidence="6">
    <location>
        <begin position="5"/>
        <end position="108"/>
    </location>
</feature>
<keyword evidence="8" id="KW-1185">Reference proteome</keyword>
<dbReference type="InterPro" id="IPR000399">
    <property type="entry name" value="TPP-bd_CS"/>
</dbReference>
<keyword evidence="2 3" id="KW-0786">Thiamine pyrophosphate</keyword>
<dbReference type="GO" id="GO:0000287">
    <property type="term" value="F:magnesium ion binding"/>
    <property type="evidence" value="ECO:0007669"/>
    <property type="project" value="InterPro"/>
</dbReference>
<accession>K9AI56</accession>
<comment type="caution">
    <text evidence="7">The sequence shown here is derived from an EMBL/GenBank/DDBJ whole genome shotgun (WGS) entry which is preliminary data.</text>
</comment>
<protein>
    <submittedName>
        <fullName evidence="7">Thiamine pyrophosphate protein domain-containing protein TPP-binding protein</fullName>
    </submittedName>
</protein>
<dbReference type="GO" id="GO:0050660">
    <property type="term" value="F:flavin adenine dinucleotide binding"/>
    <property type="evidence" value="ECO:0007669"/>
    <property type="project" value="TreeGrafter"/>
</dbReference>
<dbReference type="CDD" id="cd00568">
    <property type="entry name" value="TPP_enzymes"/>
    <property type="match status" value="1"/>
</dbReference>
<feature type="domain" description="Thiamine pyrophosphate enzyme central" evidence="4">
    <location>
        <begin position="192"/>
        <end position="322"/>
    </location>
</feature>